<dbReference type="GO" id="GO:0005634">
    <property type="term" value="C:nucleus"/>
    <property type="evidence" value="ECO:0007669"/>
    <property type="project" value="TreeGrafter"/>
</dbReference>
<comment type="caution">
    <text evidence="7">The sequence shown here is derived from an EMBL/GenBank/DDBJ whole genome shotgun (WGS) entry which is preliminary data.</text>
</comment>
<evidence type="ECO:0000256" key="3">
    <source>
        <dbReference type="ARBA" id="ARBA00022801"/>
    </source>
</evidence>
<dbReference type="PANTHER" id="PTHR12801:SF112">
    <property type="entry name" value="RNA EXONUCLEASE 3"/>
    <property type="match status" value="1"/>
</dbReference>
<sequence>MWPSASTVFKAQPCPAGDSCEIPYCLFSHKQSTTPAGSAALAPQNTLSVGQPPAKRLRLVHDDVPHTGQSDQTSVHAADPPIFTGLRAPQSTSTPQKHEAIPTTVLKQTPADGTTDNALPRTAIKPVSPPPKKANTAIQSEPEVEVKLIPRTIQHNPIPIAKRLVRLQAIHKMMTPLNDKTAKALKASTKALHLSANQLTKLAIDEEALVATKNTVVYDNVINHRILGFKKMTQEEWVAARREAAGIKDNELPKKAPPKKVETGLRGKEEVMFLSTMLAPQERLVAHGFVTKKPSKAEIEDCRLSQVASDFWEVCDRCRTRFQAFPERREKDGALTSGGKCKYHWGRKVYPKKSRGEEQGSAKYSCCNEPMGSEGCIECDTHVYKFTNVKRMSLVMPFIETPQNDKVEPHTAVCFDCEMGYTTQGFELLRLTVVSWPSHRPIIDVLVRPLGFILDLNTRWSGITMDQFLNAKPYDPANPKPNRRDMRIVDSPYVARQLFLAHVSPTTPVLGHALENDLNVIRLIHPTIVDTVILYPTPKGLPYRNGLKALAKAHLDMDIQQGGSSGHDSYEDARTTGELIRFKVAQNWKKLKDEGWVVRDGGVFPPLPVGLPAPNIPAAPSMIPLPRMAAPNGGTGMKRKFGETEDDD</sequence>
<dbReference type="EMBL" id="WVTA01000005">
    <property type="protein sequence ID" value="KAK3209841.1"/>
    <property type="molecule type" value="Genomic_DNA"/>
</dbReference>
<dbReference type="PANTHER" id="PTHR12801">
    <property type="entry name" value="RNA EXONUCLEASE REXO1 / RECO3 FAMILY MEMBER-RELATED"/>
    <property type="match status" value="1"/>
</dbReference>
<dbReference type="InterPro" id="IPR034922">
    <property type="entry name" value="REX1-like_exo"/>
</dbReference>
<evidence type="ECO:0000256" key="2">
    <source>
        <dbReference type="ARBA" id="ARBA00022722"/>
    </source>
</evidence>
<organism evidence="7 8">
    <name type="scientific">Pseudopithomyces chartarum</name>
    <dbReference type="NCBI Taxonomy" id="1892770"/>
    <lineage>
        <taxon>Eukaryota</taxon>
        <taxon>Fungi</taxon>
        <taxon>Dikarya</taxon>
        <taxon>Ascomycota</taxon>
        <taxon>Pezizomycotina</taxon>
        <taxon>Dothideomycetes</taxon>
        <taxon>Pleosporomycetidae</taxon>
        <taxon>Pleosporales</taxon>
        <taxon>Massarineae</taxon>
        <taxon>Didymosphaeriaceae</taxon>
        <taxon>Pseudopithomyces</taxon>
    </lineage>
</organism>
<evidence type="ECO:0000256" key="4">
    <source>
        <dbReference type="ARBA" id="ARBA00022839"/>
    </source>
</evidence>
<dbReference type="CDD" id="cd06145">
    <property type="entry name" value="REX1_like"/>
    <property type="match status" value="1"/>
</dbReference>
<name>A0AAN6RHT4_9PLEO</name>
<dbReference type="InterPro" id="IPR036397">
    <property type="entry name" value="RNaseH_sf"/>
</dbReference>
<keyword evidence="8" id="KW-1185">Reference proteome</keyword>
<dbReference type="GO" id="GO:0003676">
    <property type="term" value="F:nucleic acid binding"/>
    <property type="evidence" value="ECO:0007669"/>
    <property type="project" value="InterPro"/>
</dbReference>
<dbReference type="AlphaFoldDB" id="A0AAN6RHT4"/>
<keyword evidence="4" id="KW-0269">Exonuclease</keyword>
<evidence type="ECO:0000256" key="1">
    <source>
        <dbReference type="ARBA" id="ARBA00006357"/>
    </source>
</evidence>
<accession>A0AAN6RHT4</accession>
<dbReference type="InterPro" id="IPR012337">
    <property type="entry name" value="RNaseH-like_sf"/>
</dbReference>
<dbReference type="InterPro" id="IPR047021">
    <property type="entry name" value="REXO1/3/4-like"/>
</dbReference>
<feature type="compositionally biased region" description="Polar residues" evidence="5">
    <location>
        <begin position="108"/>
        <end position="117"/>
    </location>
</feature>
<feature type="domain" description="Exonuclease" evidence="6">
    <location>
        <begin position="411"/>
        <end position="589"/>
    </location>
</feature>
<dbReference type="InterPro" id="IPR013520">
    <property type="entry name" value="Ribonucl_H"/>
</dbReference>
<protein>
    <recommendedName>
        <fullName evidence="6">Exonuclease domain-containing protein</fullName>
    </recommendedName>
</protein>
<evidence type="ECO:0000259" key="6">
    <source>
        <dbReference type="SMART" id="SM00479"/>
    </source>
</evidence>
<proteinExistence type="inferred from homology"/>
<keyword evidence="3" id="KW-0378">Hydrolase</keyword>
<keyword evidence="2" id="KW-0540">Nuclease</keyword>
<reference evidence="7 8" key="1">
    <citation type="submission" date="2021-02" db="EMBL/GenBank/DDBJ databases">
        <title>Genome assembly of Pseudopithomyces chartarum.</title>
        <authorList>
            <person name="Jauregui R."/>
            <person name="Singh J."/>
            <person name="Voisey C."/>
        </authorList>
    </citation>
    <scope>NUCLEOTIDE SEQUENCE [LARGE SCALE GENOMIC DNA]</scope>
    <source>
        <strain evidence="7 8">AGR01</strain>
    </source>
</reference>
<evidence type="ECO:0000256" key="5">
    <source>
        <dbReference type="SAM" id="MobiDB-lite"/>
    </source>
</evidence>
<dbReference type="Proteomes" id="UP001280581">
    <property type="component" value="Unassembled WGS sequence"/>
</dbReference>
<evidence type="ECO:0000313" key="7">
    <source>
        <dbReference type="EMBL" id="KAK3209841.1"/>
    </source>
</evidence>
<gene>
    <name evidence="7" type="ORF">GRF29_44g795912</name>
</gene>
<evidence type="ECO:0000313" key="8">
    <source>
        <dbReference type="Proteomes" id="UP001280581"/>
    </source>
</evidence>
<dbReference type="SMART" id="SM00479">
    <property type="entry name" value="EXOIII"/>
    <property type="match status" value="1"/>
</dbReference>
<comment type="similarity">
    <text evidence="1">Belongs to the REXO1/REXO3 family.</text>
</comment>
<dbReference type="GO" id="GO:0004527">
    <property type="term" value="F:exonuclease activity"/>
    <property type="evidence" value="ECO:0007669"/>
    <property type="project" value="UniProtKB-KW"/>
</dbReference>
<feature type="region of interest" description="Disordered" evidence="5">
    <location>
        <begin position="628"/>
        <end position="648"/>
    </location>
</feature>
<dbReference type="Gene3D" id="3.30.420.10">
    <property type="entry name" value="Ribonuclease H-like superfamily/Ribonuclease H"/>
    <property type="match status" value="1"/>
</dbReference>
<dbReference type="SUPFAM" id="SSF53098">
    <property type="entry name" value="Ribonuclease H-like"/>
    <property type="match status" value="1"/>
</dbReference>
<feature type="region of interest" description="Disordered" evidence="5">
    <location>
        <begin position="108"/>
        <end position="139"/>
    </location>
</feature>